<sequence>MEKVRRLLWNIGLVPNKETFIFVGIALVSCLATLVCGILLAITHDLLFGSLIVLVSLPAFIISFGGSYRLMNWTLSSKEERASIEKEMAVQLLCSWNQAQSEKEDTPERE</sequence>
<organism evidence="2 3">
    <name type="scientific">Ktedonobacter robiniae</name>
    <dbReference type="NCBI Taxonomy" id="2778365"/>
    <lineage>
        <taxon>Bacteria</taxon>
        <taxon>Bacillati</taxon>
        <taxon>Chloroflexota</taxon>
        <taxon>Ktedonobacteria</taxon>
        <taxon>Ktedonobacterales</taxon>
        <taxon>Ktedonobacteraceae</taxon>
        <taxon>Ktedonobacter</taxon>
    </lineage>
</organism>
<name>A0ABQ3V2J0_9CHLR</name>
<evidence type="ECO:0000256" key="1">
    <source>
        <dbReference type="SAM" id="Phobius"/>
    </source>
</evidence>
<evidence type="ECO:0000313" key="3">
    <source>
        <dbReference type="Proteomes" id="UP000654345"/>
    </source>
</evidence>
<reference evidence="2 3" key="1">
    <citation type="journal article" date="2021" name="Int. J. Syst. Evol. Microbiol.">
        <title>Reticulibacter mediterranei gen. nov., sp. nov., within the new family Reticulibacteraceae fam. nov., and Ktedonospora formicarum gen. nov., sp. nov., Ktedonobacter robiniae sp. nov., Dictyobacter formicarum sp. nov. and Dictyobacter arantiisoli sp. nov., belonging to the class Ktedonobacteria.</title>
        <authorList>
            <person name="Yabe S."/>
            <person name="Zheng Y."/>
            <person name="Wang C.M."/>
            <person name="Sakai Y."/>
            <person name="Abe K."/>
            <person name="Yokota A."/>
            <person name="Donadio S."/>
            <person name="Cavaletti L."/>
            <person name="Monciardini P."/>
        </authorList>
    </citation>
    <scope>NUCLEOTIDE SEQUENCE [LARGE SCALE GENOMIC DNA]</scope>
    <source>
        <strain evidence="2 3">SOSP1-30</strain>
    </source>
</reference>
<keyword evidence="1" id="KW-0472">Membrane</keyword>
<feature type="transmembrane region" description="Helical" evidence="1">
    <location>
        <begin position="20"/>
        <end position="42"/>
    </location>
</feature>
<keyword evidence="3" id="KW-1185">Reference proteome</keyword>
<dbReference type="Proteomes" id="UP000654345">
    <property type="component" value="Unassembled WGS sequence"/>
</dbReference>
<comment type="caution">
    <text evidence="2">The sequence shown here is derived from an EMBL/GenBank/DDBJ whole genome shotgun (WGS) entry which is preliminary data.</text>
</comment>
<dbReference type="PROSITE" id="PS51257">
    <property type="entry name" value="PROKAR_LIPOPROTEIN"/>
    <property type="match status" value="1"/>
</dbReference>
<dbReference type="RefSeq" id="WP_201375566.1">
    <property type="nucleotide sequence ID" value="NZ_BNJG01000003.1"/>
</dbReference>
<feature type="transmembrane region" description="Helical" evidence="1">
    <location>
        <begin position="48"/>
        <end position="71"/>
    </location>
</feature>
<accession>A0ABQ3V2J0</accession>
<keyword evidence="1" id="KW-1133">Transmembrane helix</keyword>
<dbReference type="EMBL" id="BNJG01000003">
    <property type="protein sequence ID" value="GHO59374.1"/>
    <property type="molecule type" value="Genomic_DNA"/>
</dbReference>
<evidence type="ECO:0000313" key="2">
    <source>
        <dbReference type="EMBL" id="GHO59374.1"/>
    </source>
</evidence>
<keyword evidence="1" id="KW-0812">Transmembrane</keyword>
<protein>
    <submittedName>
        <fullName evidence="2">Uncharacterized protein</fullName>
    </submittedName>
</protein>
<proteinExistence type="predicted"/>
<gene>
    <name evidence="2" type="ORF">KSB_78490</name>
</gene>